<keyword evidence="3" id="KW-1185">Reference proteome</keyword>
<sequence>MGRLPVARTQDPGSEQTDAPPQVRFTGEEDRGHQPAATPPRSRDEADAQLNNLLRERGLHSNASTADGFKHGIIHRSLEILSQQLYSTETHFIHEIIQNAGDNAYGKSTARGSLPSFSLSLNSDSTGNGSTVGNSTERKKYILETSCNEDGFSFAQIAALTDIGASTKTKCKDVRGGFTGEKGVGFKAVFRVANAVYVASGQEEFESIKRDLGKVQPEILLFLRRLRRISVDTATCKKEYTTTHHDNDKEYQGGTRAVVVHNSAKNKNRVTKYIVVRKRVDDMPKEPRRENIVTSEVTLAFPLGRKGNPIVQQQQIFAFLPINYYGFQFLIQGDFILTASRESLAPAAWNEKLQEAIPNAFEAAIHRFNNIKGGLCYLWPQYLERSATGIAFGENLGPKLVKYLGSCQILQSCGGLSSFQKPKDMVFVPPEFCLYGKPLIESRRQQGRYLAFEYVPNGTLPSSLRSLGVRTMDNQVFVSQFCD</sequence>
<dbReference type="InterPro" id="IPR052957">
    <property type="entry name" value="Auxin_embryo_med"/>
</dbReference>
<dbReference type="SUPFAM" id="SSF55874">
    <property type="entry name" value="ATPase domain of HSP90 chaperone/DNA topoisomerase II/histidine kinase"/>
    <property type="match status" value="1"/>
</dbReference>
<evidence type="ECO:0000256" key="1">
    <source>
        <dbReference type="SAM" id="MobiDB-lite"/>
    </source>
</evidence>
<dbReference type="Gene3D" id="3.30.565.10">
    <property type="entry name" value="Histidine kinase-like ATPase, C-terminal domain"/>
    <property type="match status" value="1"/>
</dbReference>
<dbReference type="AlphaFoldDB" id="A0A161YA41"/>
<protein>
    <submittedName>
        <fullName evidence="2">Heterokaryon incompatibility protein</fullName>
    </submittedName>
</protein>
<reference evidence="2 3" key="1">
    <citation type="submission" date="2015-06" db="EMBL/GenBank/DDBJ databases">
        <title>Survival trade-offs in plant roots during colonization by closely related pathogenic and mutualistic fungi.</title>
        <authorList>
            <person name="Hacquard S."/>
            <person name="Kracher B."/>
            <person name="Hiruma K."/>
            <person name="Weinman A."/>
            <person name="Muench P."/>
            <person name="Garrido Oter R."/>
            <person name="Ver Loren van Themaat E."/>
            <person name="Dallerey J.-F."/>
            <person name="Damm U."/>
            <person name="Henrissat B."/>
            <person name="Lespinet O."/>
            <person name="Thon M."/>
            <person name="Kemen E."/>
            <person name="McHardy A.C."/>
            <person name="Schulze-Lefert P."/>
            <person name="O'Connell R.J."/>
        </authorList>
    </citation>
    <scope>NUCLEOTIDE SEQUENCE [LARGE SCALE GENOMIC DNA]</scope>
    <source>
        <strain evidence="2 3">MAFF 238704</strain>
    </source>
</reference>
<proteinExistence type="predicted"/>
<accession>A0A161YA41</accession>
<dbReference type="STRING" id="1573173.A0A161YA41"/>
<dbReference type="PANTHER" id="PTHR32387:SF0">
    <property type="entry name" value="PROTEIN NO VEIN"/>
    <property type="match status" value="1"/>
</dbReference>
<dbReference type="EMBL" id="LFIW01000420">
    <property type="protein sequence ID" value="KZL86502.1"/>
    <property type="molecule type" value="Genomic_DNA"/>
</dbReference>
<organism evidence="2 3">
    <name type="scientific">Colletotrichum incanum</name>
    <name type="common">Soybean anthracnose fungus</name>
    <dbReference type="NCBI Taxonomy" id="1573173"/>
    <lineage>
        <taxon>Eukaryota</taxon>
        <taxon>Fungi</taxon>
        <taxon>Dikarya</taxon>
        <taxon>Ascomycota</taxon>
        <taxon>Pezizomycotina</taxon>
        <taxon>Sordariomycetes</taxon>
        <taxon>Hypocreomycetidae</taxon>
        <taxon>Glomerellales</taxon>
        <taxon>Glomerellaceae</taxon>
        <taxon>Colletotrichum</taxon>
        <taxon>Colletotrichum spaethianum species complex</taxon>
    </lineage>
</organism>
<feature type="region of interest" description="Disordered" evidence="1">
    <location>
        <begin position="1"/>
        <end position="45"/>
    </location>
</feature>
<name>A0A161YA41_COLIC</name>
<gene>
    <name evidence="2" type="ORF">CI238_02659</name>
</gene>
<evidence type="ECO:0000313" key="3">
    <source>
        <dbReference type="Proteomes" id="UP000076584"/>
    </source>
</evidence>
<dbReference type="InterPro" id="IPR036890">
    <property type="entry name" value="HATPase_C_sf"/>
</dbReference>
<comment type="caution">
    <text evidence="2">The sequence shown here is derived from an EMBL/GenBank/DDBJ whole genome shotgun (WGS) entry which is preliminary data.</text>
</comment>
<dbReference type="Proteomes" id="UP000076584">
    <property type="component" value="Unassembled WGS sequence"/>
</dbReference>
<evidence type="ECO:0000313" key="2">
    <source>
        <dbReference type="EMBL" id="KZL86502.1"/>
    </source>
</evidence>
<dbReference type="PANTHER" id="PTHR32387">
    <property type="entry name" value="WU:FJ29H11"/>
    <property type="match status" value="1"/>
</dbReference>